<sequence>MNIVQPTMNINLDANTTPPSDRNEMELKVQTILEIGCGVGNSVFPILKYNIDPKLFLYCCDFSKIAVDILKESPEYDTKRCLAFVCDVTKEEWEPPFSLGSLDVVIMVFVLSAIVPERMQHVVNQVFKYLRPGGLVVFRDYGRYDMAQLRLKPGRALQENFYARGDGTFVYFFTQEEVRDLFVKAGFQEKQNLIDRRLQVNRGKKMKMYRVWIQTKYIKPVDCTMS</sequence>
<dbReference type="FunFam" id="3.40.50.150:FF:000298">
    <property type="entry name" value="Methyltransferase-like protein"/>
    <property type="match status" value="1"/>
</dbReference>
<proteinExistence type="inferred from homology"/>
<dbReference type="EMBL" id="GEDC01005908">
    <property type="protein sequence ID" value="JAS31390.1"/>
    <property type="molecule type" value="Transcribed_RNA"/>
</dbReference>
<comment type="similarity">
    <text evidence="1">Belongs to the methyltransferase superfamily. METL family.</text>
</comment>
<dbReference type="PANTHER" id="PTHR22809:SF11">
    <property type="entry name" value="TRNA N(3)-METHYLCYTIDINE METHYLTRANSFERASE METTL2"/>
    <property type="match status" value="1"/>
</dbReference>
<dbReference type="InterPro" id="IPR026113">
    <property type="entry name" value="METTL2/6/8-like"/>
</dbReference>
<organism evidence="5">
    <name type="scientific">Clastoptera arizonana</name>
    <name type="common">Arizona spittle bug</name>
    <dbReference type="NCBI Taxonomy" id="38151"/>
    <lineage>
        <taxon>Eukaryota</taxon>
        <taxon>Metazoa</taxon>
        <taxon>Ecdysozoa</taxon>
        <taxon>Arthropoda</taxon>
        <taxon>Hexapoda</taxon>
        <taxon>Insecta</taxon>
        <taxon>Pterygota</taxon>
        <taxon>Neoptera</taxon>
        <taxon>Paraneoptera</taxon>
        <taxon>Hemiptera</taxon>
        <taxon>Auchenorrhyncha</taxon>
        <taxon>Cercopoidea</taxon>
        <taxon>Clastopteridae</taxon>
        <taxon>Clastoptera</taxon>
    </lineage>
</organism>
<dbReference type="InterPro" id="IPR029063">
    <property type="entry name" value="SAM-dependent_MTases_sf"/>
</dbReference>
<evidence type="ECO:0000313" key="5">
    <source>
        <dbReference type="EMBL" id="JAS31390.1"/>
    </source>
</evidence>
<dbReference type="Gene3D" id="3.40.50.150">
    <property type="entry name" value="Vaccinia Virus protein VP39"/>
    <property type="match status" value="1"/>
</dbReference>
<dbReference type="SUPFAM" id="SSF53335">
    <property type="entry name" value="S-adenosyl-L-methionine-dependent methyltransferases"/>
    <property type="match status" value="1"/>
</dbReference>
<evidence type="ECO:0000256" key="3">
    <source>
        <dbReference type="ARBA" id="ARBA00022679"/>
    </source>
</evidence>
<dbReference type="InterPro" id="IPR013217">
    <property type="entry name" value="Methyltransf_12"/>
</dbReference>
<evidence type="ECO:0000256" key="2">
    <source>
        <dbReference type="ARBA" id="ARBA00022603"/>
    </source>
</evidence>
<feature type="domain" description="Methyltransferase type 12" evidence="4">
    <location>
        <begin position="33"/>
        <end position="135"/>
    </location>
</feature>
<gene>
    <name evidence="5" type="ORF">g.4503</name>
</gene>
<keyword evidence="2" id="KW-0489">Methyltransferase</keyword>
<evidence type="ECO:0000259" key="4">
    <source>
        <dbReference type="Pfam" id="PF08242"/>
    </source>
</evidence>
<reference evidence="5" key="1">
    <citation type="submission" date="2015-12" db="EMBL/GenBank/DDBJ databases">
        <title>De novo transcriptome assembly of four potential Pierce s Disease insect vectors from Arizona vineyards.</title>
        <authorList>
            <person name="Tassone E.E."/>
        </authorList>
    </citation>
    <scope>NUCLEOTIDE SEQUENCE</scope>
</reference>
<dbReference type="CDD" id="cd02440">
    <property type="entry name" value="AdoMet_MTases"/>
    <property type="match status" value="1"/>
</dbReference>
<evidence type="ECO:0000256" key="1">
    <source>
        <dbReference type="ARBA" id="ARBA00009725"/>
    </source>
</evidence>
<protein>
    <recommendedName>
        <fullName evidence="4">Methyltransferase type 12 domain-containing protein</fullName>
    </recommendedName>
</protein>
<keyword evidence="3" id="KW-0808">Transferase</keyword>
<dbReference type="Pfam" id="PF08242">
    <property type="entry name" value="Methyltransf_12"/>
    <property type="match status" value="1"/>
</dbReference>
<dbReference type="AlphaFoldDB" id="A0A1B6E0E6"/>
<name>A0A1B6E0E6_9HEMI</name>
<dbReference type="GO" id="GO:0032259">
    <property type="term" value="P:methylation"/>
    <property type="evidence" value="ECO:0007669"/>
    <property type="project" value="UniProtKB-KW"/>
</dbReference>
<dbReference type="GO" id="GO:0052735">
    <property type="term" value="F:tRNA (cytidine-3-)-methyltransferase activity"/>
    <property type="evidence" value="ECO:0007669"/>
    <property type="project" value="TreeGrafter"/>
</dbReference>
<dbReference type="PANTHER" id="PTHR22809">
    <property type="entry name" value="METHYLTRANSFERASE-RELATED"/>
    <property type="match status" value="1"/>
</dbReference>
<accession>A0A1B6E0E6</accession>
<dbReference type="PIRSF" id="PIRSF037755">
    <property type="entry name" value="Mettl2_prd"/>
    <property type="match status" value="1"/>
</dbReference>